<evidence type="ECO:0000313" key="1">
    <source>
        <dbReference type="EMBL" id="KZM75986.1"/>
    </source>
</evidence>
<keyword evidence="2" id="KW-1185">Reference proteome</keyword>
<accession>A0A164PS02</accession>
<sequence length="97" mass="10682">MQGESPGVRAVIAALFAAEPITEDAVRRLHRGEIGDWLTALNLSGLFAPAEAAALGQRWAADPRALLHILLTEADDITRHRWLTLWDTLDSADRRIS</sequence>
<protein>
    <submittedName>
        <fullName evidence="1">Uncharacterized protein</fullName>
    </submittedName>
</protein>
<dbReference type="Proteomes" id="UP000076512">
    <property type="component" value="Unassembled WGS sequence"/>
</dbReference>
<dbReference type="STRING" id="455432.AWN90_16860"/>
<dbReference type="AlphaFoldDB" id="A0A164PS02"/>
<dbReference type="OrthoDB" id="4554356at2"/>
<name>A0A164PS02_9NOCA</name>
<proteinExistence type="predicted"/>
<reference evidence="1 2" key="1">
    <citation type="submission" date="2016-04" db="EMBL/GenBank/DDBJ databases">
        <authorList>
            <person name="Evans L.H."/>
            <person name="Alamgir A."/>
            <person name="Owens N."/>
            <person name="Weber N.D."/>
            <person name="Virtaneva K."/>
            <person name="Barbian K."/>
            <person name="Babar A."/>
            <person name="Rosenke K."/>
        </authorList>
    </citation>
    <scope>NUCLEOTIDE SEQUENCE [LARGE SCALE GENOMIC DNA]</scope>
    <source>
        <strain evidence="1 2">IFM 0406</strain>
    </source>
</reference>
<gene>
    <name evidence="1" type="ORF">AWN90_16860</name>
</gene>
<comment type="caution">
    <text evidence="1">The sequence shown here is derived from an EMBL/GenBank/DDBJ whole genome shotgun (WGS) entry which is preliminary data.</text>
</comment>
<dbReference type="RefSeq" id="WP_082870876.1">
    <property type="nucleotide sequence ID" value="NZ_JADLRW010000008.1"/>
</dbReference>
<evidence type="ECO:0000313" key="2">
    <source>
        <dbReference type="Proteomes" id="UP000076512"/>
    </source>
</evidence>
<dbReference type="EMBL" id="LWGR01000002">
    <property type="protein sequence ID" value="KZM75986.1"/>
    <property type="molecule type" value="Genomic_DNA"/>
</dbReference>
<organism evidence="1 2">
    <name type="scientific">Nocardia terpenica</name>
    <dbReference type="NCBI Taxonomy" id="455432"/>
    <lineage>
        <taxon>Bacteria</taxon>
        <taxon>Bacillati</taxon>
        <taxon>Actinomycetota</taxon>
        <taxon>Actinomycetes</taxon>
        <taxon>Mycobacteriales</taxon>
        <taxon>Nocardiaceae</taxon>
        <taxon>Nocardia</taxon>
    </lineage>
</organism>